<evidence type="ECO:0000259" key="1">
    <source>
        <dbReference type="Pfam" id="PF08924"/>
    </source>
</evidence>
<gene>
    <name evidence="2" type="ORF">ACT18_02810</name>
</gene>
<evidence type="ECO:0000313" key="3">
    <source>
        <dbReference type="Proteomes" id="UP000092668"/>
    </source>
</evidence>
<comment type="caution">
    <text evidence="2">The sequence shown here is derived from an EMBL/GenBank/DDBJ whole genome shotgun (WGS) entry which is preliminary data.</text>
</comment>
<sequence>MTAATLFLVTRSVSRREVLRYTALLAPALAVPDVIGAMTGTPQAGGEGLQLVDFADRLVQPEQIKAAGFAGALVYVSELRPGATFDFKPVTRDYADRLRAAGLQVVSCYQFGKPGWVNSPSDFTRGYDGGVADAHTALRLHNAAGGSDSAPIFFSVDEDIDAKAWKSQAVQWFRGINSVLGTERTGIYGGARQLGWAIADGVIGHSTSPDHRWAWQTKAWSGGEREPAAVLFQREVVTASDPGFMIGDIHVDVDDVLAADFGQWDLAR</sequence>
<dbReference type="Proteomes" id="UP000092668">
    <property type="component" value="Unassembled WGS sequence"/>
</dbReference>
<protein>
    <submittedName>
        <fullName evidence="2">Twin-arginine translocation pathway signal</fullName>
    </submittedName>
</protein>
<proteinExistence type="predicted"/>
<dbReference type="SUPFAM" id="SSF51445">
    <property type="entry name" value="(Trans)glycosidases"/>
    <property type="match status" value="1"/>
</dbReference>
<dbReference type="Gene3D" id="3.20.20.80">
    <property type="entry name" value="Glycosidases"/>
    <property type="match status" value="1"/>
</dbReference>
<keyword evidence="3" id="KW-1185">Reference proteome</keyword>
<dbReference type="Pfam" id="PF08924">
    <property type="entry name" value="Rv2525c_GlyHyd-like"/>
    <property type="match status" value="1"/>
</dbReference>
<name>A0A1B8SKI1_9MYCO</name>
<reference evidence="2 3" key="1">
    <citation type="submission" date="2015-06" db="EMBL/GenBank/DDBJ databases">
        <title>Genome sequence of Mycobacterium kumamotonense strain Roo.</title>
        <authorList>
            <person name="Greninger A.L."/>
            <person name="Cunningham G."/>
            <person name="Miller S."/>
        </authorList>
    </citation>
    <scope>NUCLEOTIDE SEQUENCE [LARGE SCALE GENOMIC DNA]</scope>
    <source>
        <strain evidence="2 3">Roo</strain>
    </source>
</reference>
<dbReference type="OrthoDB" id="4472230at2"/>
<dbReference type="AlphaFoldDB" id="A0A1B8SKI1"/>
<dbReference type="PATRIC" id="fig|354243.3.peg.598"/>
<organism evidence="2 3">
    <name type="scientific">Mycolicibacter kumamotonensis</name>
    <dbReference type="NCBI Taxonomy" id="354243"/>
    <lineage>
        <taxon>Bacteria</taxon>
        <taxon>Bacillati</taxon>
        <taxon>Actinomycetota</taxon>
        <taxon>Actinomycetes</taxon>
        <taxon>Mycobacteriales</taxon>
        <taxon>Mycobacteriaceae</taxon>
        <taxon>Mycolicibacter</taxon>
    </lineage>
</organism>
<evidence type="ECO:0000313" key="2">
    <source>
        <dbReference type="EMBL" id="OBY33227.1"/>
    </source>
</evidence>
<dbReference type="InterPro" id="IPR017853">
    <property type="entry name" value="GH"/>
</dbReference>
<dbReference type="STRING" id="354243.BST28_03270"/>
<feature type="domain" description="Rv2525c-like glycoside hydrolase-like" evidence="1">
    <location>
        <begin position="63"/>
        <end position="255"/>
    </location>
</feature>
<accession>A0A1B8SKI1</accession>
<dbReference type="InterPro" id="IPR015020">
    <property type="entry name" value="Rv2525c-like_Glyco_Hydro-like"/>
</dbReference>
<dbReference type="EMBL" id="LFOE01000002">
    <property type="protein sequence ID" value="OBY33227.1"/>
    <property type="molecule type" value="Genomic_DNA"/>
</dbReference>